<dbReference type="AlphaFoldDB" id="A0A8S1HMB4"/>
<evidence type="ECO:0000256" key="1">
    <source>
        <dbReference type="SAM" id="MobiDB-lite"/>
    </source>
</evidence>
<dbReference type="Gene3D" id="1.20.1280.50">
    <property type="match status" value="1"/>
</dbReference>
<proteinExistence type="predicted"/>
<name>A0A8S1HMB4_9PELO</name>
<dbReference type="InterPro" id="IPR001810">
    <property type="entry name" value="F-box_dom"/>
</dbReference>
<accession>A0A8S1HMB4</accession>
<comment type="caution">
    <text evidence="3">The sequence shown here is derived from an EMBL/GenBank/DDBJ whole genome shotgun (WGS) entry which is preliminary data.</text>
</comment>
<dbReference type="PROSITE" id="PS50181">
    <property type="entry name" value="FBOX"/>
    <property type="match status" value="1"/>
</dbReference>
<dbReference type="SMART" id="SM00256">
    <property type="entry name" value="FBOX"/>
    <property type="match status" value="1"/>
</dbReference>
<feature type="domain" description="F-box" evidence="2">
    <location>
        <begin position="14"/>
        <end position="68"/>
    </location>
</feature>
<dbReference type="SUPFAM" id="SSF81383">
    <property type="entry name" value="F-box domain"/>
    <property type="match status" value="1"/>
</dbReference>
<gene>
    <name evidence="3" type="ORF">CAUJ_LOCUS13003</name>
</gene>
<dbReference type="EMBL" id="CAJGYM010000085">
    <property type="protein sequence ID" value="CAD6197093.1"/>
    <property type="molecule type" value="Genomic_DNA"/>
</dbReference>
<sequence>MSFLNLRSNSRTSTFNALDLPDEVLAGIFHRCSPVDLTRCALVCHRFREVIEDEEEKKARFLRSWQRTRIFICDRRRAILEKIPTPVVSRLHRTSETMSRTSSINTMSSGHSNYLEKVQRKHNSSEMQGDRKEDWEQVFKLASSTRSEVKSTSFLADQYTDIKDSNWAFKFDFKPWVSNYEITEVFFKNFCSFLDRESTQMEMDFGPGVNSPRTSESISGKAVSPSTAISPQVSMEPRAYDRLPSNQSTSDMMFTKMDAQSEEGLRSISAGRLEHLAKILEPIRPLHLMFRDYCCYQNRPPILVFWFIKMARHRLHRLTLHNLQAVTPVDAHDVISLANIEIFNVVQPESHPNVLIKGTLLLNWLRLPLNERKKISINLTGCRELSAPGIAAFVMAWKSTAEPAIFTQFSLDGDSFRFHEIFVEIEYAQRGMMEKTNKKQAETGSDRTLLKKTLVVRHRRVANVQITLAYANDRIMLTCNEVDIPKAMPTKLARPHSFAVLNDSLSKTWSTESLKSLAPPKLLRPLSQTSMRGGNASSATSAASVCRGDGSTDDYIEQPNLVNRFIRFLAT</sequence>
<dbReference type="InterPro" id="IPR036047">
    <property type="entry name" value="F-box-like_dom_sf"/>
</dbReference>
<dbReference type="Proteomes" id="UP000835052">
    <property type="component" value="Unassembled WGS sequence"/>
</dbReference>
<dbReference type="Pfam" id="PF12937">
    <property type="entry name" value="F-box-like"/>
    <property type="match status" value="1"/>
</dbReference>
<reference evidence="3" key="1">
    <citation type="submission" date="2020-10" db="EMBL/GenBank/DDBJ databases">
        <authorList>
            <person name="Kikuchi T."/>
        </authorList>
    </citation>
    <scope>NUCLEOTIDE SEQUENCE</scope>
    <source>
        <strain evidence="3">NKZ352</strain>
    </source>
</reference>
<feature type="region of interest" description="Disordered" evidence="1">
    <location>
        <begin position="207"/>
        <end position="227"/>
    </location>
</feature>
<organism evidence="3 4">
    <name type="scientific">Caenorhabditis auriculariae</name>
    <dbReference type="NCBI Taxonomy" id="2777116"/>
    <lineage>
        <taxon>Eukaryota</taxon>
        <taxon>Metazoa</taxon>
        <taxon>Ecdysozoa</taxon>
        <taxon>Nematoda</taxon>
        <taxon>Chromadorea</taxon>
        <taxon>Rhabditida</taxon>
        <taxon>Rhabditina</taxon>
        <taxon>Rhabditomorpha</taxon>
        <taxon>Rhabditoidea</taxon>
        <taxon>Rhabditidae</taxon>
        <taxon>Peloderinae</taxon>
        <taxon>Caenorhabditis</taxon>
    </lineage>
</organism>
<evidence type="ECO:0000259" key="2">
    <source>
        <dbReference type="PROSITE" id="PS50181"/>
    </source>
</evidence>
<evidence type="ECO:0000313" key="4">
    <source>
        <dbReference type="Proteomes" id="UP000835052"/>
    </source>
</evidence>
<dbReference type="OrthoDB" id="5799818at2759"/>
<keyword evidence="4" id="KW-1185">Reference proteome</keyword>
<feature type="compositionally biased region" description="Polar residues" evidence="1">
    <location>
        <begin position="211"/>
        <end position="227"/>
    </location>
</feature>
<evidence type="ECO:0000313" key="3">
    <source>
        <dbReference type="EMBL" id="CAD6197093.1"/>
    </source>
</evidence>
<protein>
    <recommendedName>
        <fullName evidence="2">F-box domain-containing protein</fullName>
    </recommendedName>
</protein>
<dbReference type="CDD" id="cd09917">
    <property type="entry name" value="F-box_SF"/>
    <property type="match status" value="1"/>
</dbReference>